<dbReference type="EMBL" id="FMYP01000051">
    <property type="protein sequence ID" value="SDC78215.1"/>
    <property type="molecule type" value="Genomic_DNA"/>
</dbReference>
<evidence type="ECO:0000313" key="2">
    <source>
        <dbReference type="EMBL" id="SDC78215.1"/>
    </source>
</evidence>
<dbReference type="Gene3D" id="3.40.50.1460">
    <property type="match status" value="1"/>
</dbReference>
<sequence>MPELRTMCYIGKSSWSDNLNKDILLDDIRVYNRVLSEAEIQALNNQSRMMQNLDLISKIAQACDGKAELIFYYAGHGLPDEQTKEPLLIPVDVNGTDLSFAVKMADVYRKLTENPSKRVTAFIDACFSGGVSGSKGAAKGGVGWQQLGGVYLQLLR</sequence>
<dbReference type="AlphaFoldDB" id="A0A1G6PFT6"/>
<organism evidence="2 3">
    <name type="scientific">Williamwhitmania taraxaci</name>
    <dbReference type="NCBI Taxonomy" id="1640674"/>
    <lineage>
        <taxon>Bacteria</taxon>
        <taxon>Pseudomonadati</taxon>
        <taxon>Bacteroidota</taxon>
        <taxon>Bacteroidia</taxon>
        <taxon>Bacteroidales</taxon>
        <taxon>Williamwhitmaniaceae</taxon>
        <taxon>Williamwhitmania</taxon>
    </lineage>
</organism>
<evidence type="ECO:0000259" key="1">
    <source>
        <dbReference type="Pfam" id="PF00656"/>
    </source>
</evidence>
<dbReference type="InterPro" id="IPR011600">
    <property type="entry name" value="Pept_C14_caspase"/>
</dbReference>
<dbReference type="GO" id="GO:0004553">
    <property type="term" value="F:hydrolase activity, hydrolyzing O-glycosyl compounds"/>
    <property type="evidence" value="ECO:0007669"/>
    <property type="project" value="UniProtKB-ARBA"/>
</dbReference>
<evidence type="ECO:0000313" key="3">
    <source>
        <dbReference type="Proteomes" id="UP000199452"/>
    </source>
</evidence>
<reference evidence="2 3" key="1">
    <citation type="submission" date="2016-09" db="EMBL/GenBank/DDBJ databases">
        <authorList>
            <person name="Capua I."/>
            <person name="De Benedictis P."/>
            <person name="Joannis T."/>
            <person name="Lombin L.H."/>
            <person name="Cattoli G."/>
        </authorList>
    </citation>
    <scope>NUCLEOTIDE SEQUENCE [LARGE SCALE GENOMIC DNA]</scope>
    <source>
        <strain evidence="2 3">A7P-90m</strain>
    </source>
</reference>
<proteinExistence type="predicted"/>
<accession>A0A1G6PFT6</accession>
<protein>
    <submittedName>
        <fullName evidence="2">Caspase domain-containing protein</fullName>
    </submittedName>
</protein>
<keyword evidence="3" id="KW-1185">Reference proteome</keyword>
<dbReference type="SUPFAM" id="SSF49899">
    <property type="entry name" value="Concanavalin A-like lectins/glucanases"/>
    <property type="match status" value="1"/>
</dbReference>
<dbReference type="Proteomes" id="UP000199452">
    <property type="component" value="Unassembled WGS sequence"/>
</dbReference>
<name>A0A1G6PFT6_9BACT</name>
<feature type="domain" description="Peptidase C14 caspase" evidence="1">
    <location>
        <begin position="48"/>
        <end position="135"/>
    </location>
</feature>
<dbReference type="InterPro" id="IPR013320">
    <property type="entry name" value="ConA-like_dom_sf"/>
</dbReference>
<gene>
    <name evidence="2" type="ORF">SAMN05216323_10515</name>
</gene>
<dbReference type="Pfam" id="PF00656">
    <property type="entry name" value="Peptidase_C14"/>
    <property type="match status" value="1"/>
</dbReference>
<dbReference type="STRING" id="1640674.SAMN05216323_10515"/>
<dbReference type="GO" id="GO:0004197">
    <property type="term" value="F:cysteine-type endopeptidase activity"/>
    <property type="evidence" value="ECO:0007669"/>
    <property type="project" value="InterPro"/>
</dbReference>
<dbReference type="GO" id="GO:0006508">
    <property type="term" value="P:proteolysis"/>
    <property type="evidence" value="ECO:0007669"/>
    <property type="project" value="InterPro"/>
</dbReference>
<dbReference type="GO" id="GO:0005975">
    <property type="term" value="P:carbohydrate metabolic process"/>
    <property type="evidence" value="ECO:0007669"/>
    <property type="project" value="UniProtKB-ARBA"/>
</dbReference>